<proteinExistence type="predicted"/>
<evidence type="ECO:0000313" key="2">
    <source>
        <dbReference type="Proteomes" id="UP000663879"/>
    </source>
</evidence>
<protein>
    <submittedName>
        <fullName evidence="1">Uncharacterized protein</fullName>
    </submittedName>
</protein>
<evidence type="ECO:0000313" key="1">
    <source>
        <dbReference type="EMBL" id="CAF0884967.1"/>
    </source>
</evidence>
<dbReference type="AlphaFoldDB" id="A0A813YJ81"/>
<keyword evidence="2" id="KW-1185">Reference proteome</keyword>
<reference evidence="1" key="1">
    <citation type="submission" date="2021-02" db="EMBL/GenBank/DDBJ databases">
        <authorList>
            <person name="Nowell W R."/>
        </authorList>
    </citation>
    <scope>NUCLEOTIDE SEQUENCE</scope>
    <source>
        <strain evidence="1">Ploen Becks lab</strain>
    </source>
</reference>
<gene>
    <name evidence="1" type="ORF">OXX778_LOCUS10613</name>
</gene>
<dbReference type="Proteomes" id="UP000663879">
    <property type="component" value="Unassembled WGS sequence"/>
</dbReference>
<dbReference type="OrthoDB" id="9974479at2759"/>
<sequence length="166" mass="19417">MLLFSSINGVVVYCCAELIDGVKRWHVDVTFKAAPALYKQLYQIHAWDFNEMHACVFILLTNKTVDIYITMLENLILAAENLRFILNPDLIVRLLLSFYPGIMEKYSIDRANNEYSENASIWKWLNYFKSLHFVPFEEVDNVFLQIISVKPSESVAKLDEFISYFK</sequence>
<comment type="caution">
    <text evidence="1">The sequence shown here is derived from an EMBL/GenBank/DDBJ whole genome shotgun (WGS) entry which is preliminary data.</text>
</comment>
<accession>A0A813YJ81</accession>
<name>A0A813YJ81_9BILA</name>
<dbReference type="EMBL" id="CAJNOC010001703">
    <property type="protein sequence ID" value="CAF0884967.1"/>
    <property type="molecule type" value="Genomic_DNA"/>
</dbReference>
<organism evidence="1 2">
    <name type="scientific">Brachionus calyciflorus</name>
    <dbReference type="NCBI Taxonomy" id="104777"/>
    <lineage>
        <taxon>Eukaryota</taxon>
        <taxon>Metazoa</taxon>
        <taxon>Spiralia</taxon>
        <taxon>Gnathifera</taxon>
        <taxon>Rotifera</taxon>
        <taxon>Eurotatoria</taxon>
        <taxon>Monogononta</taxon>
        <taxon>Pseudotrocha</taxon>
        <taxon>Ploima</taxon>
        <taxon>Brachionidae</taxon>
        <taxon>Brachionus</taxon>
    </lineage>
</organism>